<dbReference type="EMBL" id="JNVN01003833">
    <property type="protein sequence ID" value="KHJ30636.1"/>
    <property type="molecule type" value="Genomic_DNA"/>
</dbReference>
<dbReference type="HOGENOM" id="CLU_018153_3_1_1"/>
<keyword evidence="2" id="KW-1185">Reference proteome</keyword>
<gene>
    <name evidence="1" type="ORF">EV44_g4072</name>
</gene>
<reference evidence="1 2" key="1">
    <citation type="journal article" date="2014" name="BMC Genomics">
        <title>Adaptive genomic structural variation in the grape powdery mildew pathogen, Erysiphe necator.</title>
        <authorList>
            <person name="Jones L."/>
            <person name="Riaz S."/>
            <person name="Morales-Cruz A."/>
            <person name="Amrine K.C."/>
            <person name="McGuire B."/>
            <person name="Gubler W.D."/>
            <person name="Walker M.A."/>
            <person name="Cantu D."/>
        </authorList>
    </citation>
    <scope>NUCLEOTIDE SEQUENCE [LARGE SCALE GENOMIC DNA]</scope>
    <source>
        <strain evidence="2">c</strain>
    </source>
</reference>
<evidence type="ECO:0000313" key="1">
    <source>
        <dbReference type="EMBL" id="KHJ30636.1"/>
    </source>
</evidence>
<name>A0A0B1P143_UNCNE</name>
<organism evidence="1 2">
    <name type="scientific">Uncinula necator</name>
    <name type="common">Grape powdery mildew</name>
    <dbReference type="NCBI Taxonomy" id="52586"/>
    <lineage>
        <taxon>Eukaryota</taxon>
        <taxon>Fungi</taxon>
        <taxon>Dikarya</taxon>
        <taxon>Ascomycota</taxon>
        <taxon>Pezizomycotina</taxon>
        <taxon>Leotiomycetes</taxon>
        <taxon>Erysiphales</taxon>
        <taxon>Erysiphaceae</taxon>
        <taxon>Erysiphe</taxon>
    </lineage>
</organism>
<evidence type="ECO:0000313" key="2">
    <source>
        <dbReference type="Proteomes" id="UP000030854"/>
    </source>
</evidence>
<proteinExistence type="predicted"/>
<sequence>MICTTVLSKIGSTLANLDEDIEKKEAEACKAYLRVAISNFAATDSSPSPPCVPIHTQPYKSNGNIKGKEIDRKMKKKVAIATPRIILSQSRNTTSSMKAISEKRLFLRLPQEYEWHKLSPAGVREVMAKKIHISPSLIGKIKLVHSSFALSPSNLEAQEEMLKAGNGLFLSGAKLEPATNWVSVLVPTVSVSIHIDQGKVETYVWLSLSAEIARGHIAPIVADVLCDQHAQAVTGYAHCTLNEGQLKTYRQAGEREHHAVLRAKAAEESTVSFEKLIVDLKNSQVSDVNDDIDEIPASSVENTTVDVIRL</sequence>
<protein>
    <submittedName>
        <fullName evidence="1">Putative eka-like protein</fullName>
    </submittedName>
</protein>
<dbReference type="AlphaFoldDB" id="A0A0B1P143"/>
<accession>A0A0B1P143</accession>
<comment type="caution">
    <text evidence="1">The sequence shown here is derived from an EMBL/GenBank/DDBJ whole genome shotgun (WGS) entry which is preliminary data.</text>
</comment>
<dbReference type="Proteomes" id="UP000030854">
    <property type="component" value="Unassembled WGS sequence"/>
</dbReference>